<keyword evidence="3" id="KW-1185">Reference proteome</keyword>
<organism evidence="2 3">
    <name type="scientific">Clostridium ganghwense</name>
    <dbReference type="NCBI Taxonomy" id="312089"/>
    <lineage>
        <taxon>Bacteria</taxon>
        <taxon>Bacillati</taxon>
        <taxon>Bacillota</taxon>
        <taxon>Clostridia</taxon>
        <taxon>Eubacteriales</taxon>
        <taxon>Clostridiaceae</taxon>
        <taxon>Clostridium</taxon>
    </lineage>
</organism>
<keyword evidence="1" id="KW-0812">Transmembrane</keyword>
<comment type="caution">
    <text evidence="2">The sequence shown here is derived from an EMBL/GenBank/DDBJ whole genome shotgun (WGS) entry which is preliminary data.</text>
</comment>
<feature type="transmembrane region" description="Helical" evidence="1">
    <location>
        <begin position="36"/>
        <end position="53"/>
    </location>
</feature>
<evidence type="ECO:0000313" key="2">
    <source>
        <dbReference type="EMBL" id="MCY6370444.1"/>
    </source>
</evidence>
<gene>
    <name evidence="2" type="ORF">OXH55_07325</name>
</gene>
<feature type="transmembrane region" description="Helical" evidence="1">
    <location>
        <begin position="65"/>
        <end position="85"/>
    </location>
</feature>
<keyword evidence="1" id="KW-0472">Membrane</keyword>
<dbReference type="Proteomes" id="UP001079657">
    <property type="component" value="Unassembled WGS sequence"/>
</dbReference>
<proteinExistence type="predicted"/>
<dbReference type="EMBL" id="JAPQES010000002">
    <property type="protein sequence ID" value="MCY6370444.1"/>
    <property type="molecule type" value="Genomic_DNA"/>
</dbReference>
<evidence type="ECO:0008006" key="4">
    <source>
        <dbReference type="Google" id="ProtNLM"/>
    </source>
</evidence>
<sequence length="140" mass="15531">MQNINMSRGKQISKTSLLITLVSALFLALSPPYLGALLPLIFVIPIYMAIHGVKAGKKSGMYISLGILPLAFAVSVLWINYFLAVYKNLHGEFLSMSSQYHISLFAAKILILGAFTLSFILGILSIISFIFIMKNRKNFK</sequence>
<evidence type="ECO:0000256" key="1">
    <source>
        <dbReference type="SAM" id="Phobius"/>
    </source>
</evidence>
<reference evidence="2" key="1">
    <citation type="submission" date="2022-12" db="EMBL/GenBank/DDBJ databases">
        <authorList>
            <person name="Wang J."/>
        </authorList>
    </citation>
    <scope>NUCLEOTIDE SEQUENCE</scope>
    <source>
        <strain evidence="2">HY-42-06</strain>
    </source>
</reference>
<name>A0ABT4CN15_9CLOT</name>
<feature type="transmembrane region" description="Helical" evidence="1">
    <location>
        <begin position="105"/>
        <end position="132"/>
    </location>
</feature>
<feature type="transmembrane region" description="Helical" evidence="1">
    <location>
        <begin position="12"/>
        <end position="30"/>
    </location>
</feature>
<keyword evidence="1" id="KW-1133">Transmembrane helix</keyword>
<evidence type="ECO:0000313" key="3">
    <source>
        <dbReference type="Proteomes" id="UP001079657"/>
    </source>
</evidence>
<accession>A0ABT4CN15</accession>
<dbReference type="RefSeq" id="WP_268049184.1">
    <property type="nucleotide sequence ID" value="NZ_JAPQES010000002.1"/>
</dbReference>
<protein>
    <recommendedName>
        <fullName evidence="4">DUF4199 domain-containing protein</fullName>
    </recommendedName>
</protein>